<keyword evidence="3" id="KW-1185">Reference proteome</keyword>
<protein>
    <submittedName>
        <fullName evidence="2">Uncharacterized protein</fullName>
    </submittedName>
</protein>
<evidence type="ECO:0000313" key="3">
    <source>
        <dbReference type="Proteomes" id="UP000198287"/>
    </source>
</evidence>
<evidence type="ECO:0000313" key="2">
    <source>
        <dbReference type="EMBL" id="OXA45080.1"/>
    </source>
</evidence>
<dbReference type="OrthoDB" id="8293118at2759"/>
<proteinExistence type="predicted"/>
<feature type="chain" id="PRO_5012623923" evidence="1">
    <location>
        <begin position="20"/>
        <end position="166"/>
    </location>
</feature>
<name>A0A226DIX1_FOLCA</name>
<gene>
    <name evidence="2" type="ORF">Fcan01_19905</name>
</gene>
<dbReference type="EMBL" id="LNIX01000018">
    <property type="protein sequence ID" value="OXA45080.1"/>
    <property type="molecule type" value="Genomic_DNA"/>
</dbReference>
<accession>A0A226DIX1</accession>
<reference evidence="2 3" key="1">
    <citation type="submission" date="2015-12" db="EMBL/GenBank/DDBJ databases">
        <title>The genome of Folsomia candida.</title>
        <authorList>
            <person name="Faddeeva A."/>
            <person name="Derks M.F."/>
            <person name="Anvar Y."/>
            <person name="Smit S."/>
            <person name="Van Straalen N."/>
            <person name="Roelofs D."/>
        </authorList>
    </citation>
    <scope>NUCLEOTIDE SEQUENCE [LARGE SCALE GENOMIC DNA]</scope>
    <source>
        <strain evidence="2 3">VU population</strain>
        <tissue evidence="2">Whole body</tissue>
    </source>
</reference>
<dbReference type="AlphaFoldDB" id="A0A226DIX1"/>
<evidence type="ECO:0000256" key="1">
    <source>
        <dbReference type="SAM" id="SignalP"/>
    </source>
</evidence>
<dbReference type="OMA" id="AGERYTM"/>
<dbReference type="SUPFAM" id="SSF81296">
    <property type="entry name" value="E set domains"/>
    <property type="match status" value="1"/>
</dbReference>
<comment type="caution">
    <text evidence="2">The sequence shown here is derived from an EMBL/GenBank/DDBJ whole genome shotgun (WGS) entry which is preliminary data.</text>
</comment>
<organism evidence="2 3">
    <name type="scientific">Folsomia candida</name>
    <name type="common">Springtail</name>
    <dbReference type="NCBI Taxonomy" id="158441"/>
    <lineage>
        <taxon>Eukaryota</taxon>
        <taxon>Metazoa</taxon>
        <taxon>Ecdysozoa</taxon>
        <taxon>Arthropoda</taxon>
        <taxon>Hexapoda</taxon>
        <taxon>Collembola</taxon>
        <taxon>Entomobryomorpha</taxon>
        <taxon>Isotomoidea</taxon>
        <taxon>Isotomidae</taxon>
        <taxon>Proisotominae</taxon>
        <taxon>Folsomia</taxon>
    </lineage>
</organism>
<dbReference type="Proteomes" id="UP000198287">
    <property type="component" value="Unassembled WGS sequence"/>
</dbReference>
<keyword evidence="1" id="KW-0732">Signal</keyword>
<sequence>MNYFAKFVVICAIIGTAAAGATSSISLSSPIALEEQSTNGVVTNITRCGGNGTPIQLRVSECEGRCSLVPGRVYNIEYDFIPSSAAPGLSLACDLVFLGTPHRLFDTALPNSGVLPGQMYTVRFSVVPNDILSGRTVNLRAIIYHTDNRLLEICVESEVDILPLPF</sequence>
<dbReference type="Gene3D" id="2.60.40.770">
    <property type="match status" value="1"/>
</dbReference>
<feature type="signal peptide" evidence="1">
    <location>
        <begin position="1"/>
        <end position="19"/>
    </location>
</feature>
<dbReference type="InterPro" id="IPR014756">
    <property type="entry name" value="Ig_E-set"/>
</dbReference>